<accession>A0A1F8G397</accession>
<keyword evidence="1" id="KW-1133">Transmembrane helix</keyword>
<dbReference type="STRING" id="1802689.A3F25_00300"/>
<proteinExistence type="predicted"/>
<feature type="transmembrane region" description="Helical" evidence="1">
    <location>
        <begin position="113"/>
        <end position="130"/>
    </location>
</feature>
<feature type="transmembrane region" description="Helical" evidence="1">
    <location>
        <begin position="317"/>
        <end position="336"/>
    </location>
</feature>
<comment type="caution">
    <text evidence="2">The sequence shown here is derived from an EMBL/GenBank/DDBJ whole genome shotgun (WGS) entry which is preliminary data.</text>
</comment>
<keyword evidence="1" id="KW-0812">Transmembrane</keyword>
<keyword evidence="1" id="KW-0472">Membrane</keyword>
<evidence type="ECO:0000256" key="1">
    <source>
        <dbReference type="SAM" id="Phobius"/>
    </source>
</evidence>
<dbReference type="EMBL" id="MGKD01000013">
    <property type="protein sequence ID" value="OGN19530.1"/>
    <property type="molecule type" value="Genomic_DNA"/>
</dbReference>
<feature type="transmembrane region" description="Helical" evidence="1">
    <location>
        <begin position="294"/>
        <end position="311"/>
    </location>
</feature>
<evidence type="ECO:0008006" key="4">
    <source>
        <dbReference type="Google" id="ProtNLM"/>
    </source>
</evidence>
<organism evidence="2 3">
    <name type="scientific">Candidatus Yanofskybacteria bacterium RIFCSPHIGHO2_12_FULL_45_19b</name>
    <dbReference type="NCBI Taxonomy" id="1802689"/>
    <lineage>
        <taxon>Bacteria</taxon>
        <taxon>Candidatus Yanofskyibacteriota</taxon>
    </lineage>
</organism>
<dbReference type="Proteomes" id="UP000177478">
    <property type="component" value="Unassembled WGS sequence"/>
</dbReference>
<feature type="transmembrane region" description="Helical" evidence="1">
    <location>
        <begin position="215"/>
        <end position="233"/>
    </location>
</feature>
<evidence type="ECO:0000313" key="2">
    <source>
        <dbReference type="EMBL" id="OGN19530.1"/>
    </source>
</evidence>
<name>A0A1F8G397_9BACT</name>
<feature type="transmembrane region" description="Helical" evidence="1">
    <location>
        <begin position="348"/>
        <end position="367"/>
    </location>
</feature>
<protein>
    <recommendedName>
        <fullName evidence="4">Glycosyltransferase RgtA/B/C/D-like domain-containing protein</fullName>
    </recommendedName>
</protein>
<sequence length="505" mass="58352">MSHNKHKLIAGFLFVSFLVLVFIFSIHALGSINQDIGRHLTLGKIIWQTHHIPTTNLFSYTAPDWPFINHHWLAEVAIYLGERWVGLRGLITAKALIIALAFGLTLLAAWRKARPVSIILFGLLAIAMMLERTDLRPEIFSFLFLAWYLFVLYRQHDQATGWLLWTLIPVQLLWVNTHIYFFIGPLWYLLFLLADWIKKAQITPSTRQDLVRGKTWLVGAGVVLMNFINPFGWRGAIYPLQVFSNYGYSIAENKGPLFLRAWGFPQFTTYVLFFCIALLVLGIILNWRSWREHFFAISSSIVAGIFALLMVRNFPLFALTLIPAGALLWTEIMERWRGEKPQTQSGKLVLLLVVVLSIVSVLTGEFYQRFGLSRQFGLEVPVGAQAGVDFVRTNKLRGPIFNNFDVGSFLIWRLPEEPVFIDGRPEAYPADFIQKTYIPMQEDPALWKKYSEQYNIQYVFWDYHDITPWSQQFIKAMLNNSAWPLVYRDDTILIFVRANPHLVGE</sequence>
<reference evidence="2 3" key="1">
    <citation type="journal article" date="2016" name="Nat. Commun.">
        <title>Thousands of microbial genomes shed light on interconnected biogeochemical processes in an aquifer system.</title>
        <authorList>
            <person name="Anantharaman K."/>
            <person name="Brown C.T."/>
            <person name="Hug L.A."/>
            <person name="Sharon I."/>
            <person name="Castelle C.J."/>
            <person name="Probst A.J."/>
            <person name="Thomas B.C."/>
            <person name="Singh A."/>
            <person name="Wilkins M.J."/>
            <person name="Karaoz U."/>
            <person name="Brodie E.L."/>
            <person name="Williams K.H."/>
            <person name="Hubbard S.S."/>
            <person name="Banfield J.F."/>
        </authorList>
    </citation>
    <scope>NUCLEOTIDE SEQUENCE [LARGE SCALE GENOMIC DNA]</scope>
</reference>
<feature type="transmembrane region" description="Helical" evidence="1">
    <location>
        <begin position="85"/>
        <end position="107"/>
    </location>
</feature>
<evidence type="ECO:0000313" key="3">
    <source>
        <dbReference type="Proteomes" id="UP000177478"/>
    </source>
</evidence>
<feature type="transmembrane region" description="Helical" evidence="1">
    <location>
        <begin position="173"/>
        <end position="194"/>
    </location>
</feature>
<gene>
    <name evidence="2" type="ORF">A3F25_00300</name>
</gene>
<dbReference type="AlphaFoldDB" id="A0A1F8G397"/>
<feature type="transmembrane region" description="Helical" evidence="1">
    <location>
        <begin position="6"/>
        <end position="29"/>
    </location>
</feature>
<feature type="transmembrane region" description="Helical" evidence="1">
    <location>
        <begin position="267"/>
        <end position="287"/>
    </location>
</feature>